<protein>
    <submittedName>
        <fullName evidence="2">Aminodeoxychorismate synthase component I</fullName>
        <ecNumber evidence="2">2.6.1.85</ecNumber>
    </submittedName>
</protein>
<dbReference type="GO" id="GO:0046820">
    <property type="term" value="F:4-amino-4-deoxychorismate synthase activity"/>
    <property type="evidence" value="ECO:0007669"/>
    <property type="project" value="UniProtKB-EC"/>
</dbReference>
<dbReference type="InterPro" id="IPR005801">
    <property type="entry name" value="ADC_synthase"/>
</dbReference>
<evidence type="ECO:0000313" key="3">
    <source>
        <dbReference type="Proteomes" id="UP001623559"/>
    </source>
</evidence>
<dbReference type="Gene3D" id="3.60.120.10">
    <property type="entry name" value="Anthranilate synthase"/>
    <property type="match status" value="1"/>
</dbReference>
<organism evidence="2 3">
    <name type="scientific">Aquirufa novilacunae</name>
    <dbReference type="NCBI Taxonomy" id="3139305"/>
    <lineage>
        <taxon>Bacteria</taxon>
        <taxon>Pseudomonadati</taxon>
        <taxon>Bacteroidota</taxon>
        <taxon>Cytophagia</taxon>
        <taxon>Cytophagales</taxon>
        <taxon>Flectobacillaceae</taxon>
        <taxon>Aquirufa</taxon>
    </lineage>
</organism>
<dbReference type="Pfam" id="PF00425">
    <property type="entry name" value="Chorismate_bind"/>
    <property type="match status" value="1"/>
</dbReference>
<evidence type="ECO:0000313" key="2">
    <source>
        <dbReference type="EMBL" id="MFL0205288.1"/>
    </source>
</evidence>
<dbReference type="PRINTS" id="PR00095">
    <property type="entry name" value="ANTSNTHASEI"/>
</dbReference>
<dbReference type="NCBIfam" id="NF005486">
    <property type="entry name" value="PRK07093.1"/>
    <property type="match status" value="1"/>
</dbReference>
<dbReference type="PANTHER" id="PTHR11236:SF50">
    <property type="entry name" value="AMINODEOXYCHORISMATE SYNTHASE COMPONENT 1"/>
    <property type="match status" value="1"/>
</dbReference>
<dbReference type="InterPro" id="IPR019999">
    <property type="entry name" value="Anth_synth_I-like"/>
</dbReference>
<feature type="domain" description="Chorismate-utilising enzyme C-terminal" evidence="1">
    <location>
        <begin position="75"/>
        <end position="317"/>
    </location>
</feature>
<dbReference type="RefSeq" id="WP_406776890.1">
    <property type="nucleotide sequence ID" value="NZ_JBEWZG010000001.1"/>
</dbReference>
<reference evidence="2 3" key="1">
    <citation type="submission" date="2024-07" db="EMBL/GenBank/DDBJ databases">
        <authorList>
            <person name="Pitt A."/>
            <person name="Hahn M.W."/>
        </authorList>
    </citation>
    <scope>NUCLEOTIDE SEQUENCE [LARGE SCALE GENOMIC DNA]</scope>
    <source>
        <strain evidence="2 3">2-AUSEE-184A6</strain>
    </source>
</reference>
<dbReference type="PANTHER" id="PTHR11236">
    <property type="entry name" value="AMINOBENZOATE/ANTHRANILATE SYNTHASE"/>
    <property type="match status" value="1"/>
</dbReference>
<keyword evidence="2" id="KW-0808">Transferase</keyword>
<evidence type="ECO:0000259" key="1">
    <source>
        <dbReference type="Pfam" id="PF00425"/>
    </source>
</evidence>
<proteinExistence type="predicted"/>
<dbReference type="Proteomes" id="UP001623559">
    <property type="component" value="Unassembled WGS sequence"/>
</dbReference>
<dbReference type="SUPFAM" id="SSF56322">
    <property type="entry name" value="ADC synthase"/>
    <property type="match status" value="1"/>
</dbReference>
<accession>A0ABW8STL9</accession>
<sequence length="322" mass="36353">MIPIPFSPFNQVAKQMDLWGEKGIPFVFLVDYTGENAWAGPEEVALSLGITFAFDAPFLPSEPVTFRKNPLAVAAYSEKFNQVQAGLQRGDSFLVNLTAETPIETELSIKEIFERADAPYKILVNDLFTSFSPETFVRIQGNEITSYPMKGTLAVSETNKEEDLRHDYKEKAEHATIVDLIRNDLSQVAFPIRVEKYQYIERVKTHTGELWQMSSKITGTLMPEFERKFGSILLKLLPAGSITGAPKKATMELIKKTEQYERGFYTGIMGKFDGTNFNSGVLIRFIEKSTKGLMYKSGGGITVFSEVQKEYNELIQKVYLPF</sequence>
<dbReference type="InterPro" id="IPR015890">
    <property type="entry name" value="Chorismate_C"/>
</dbReference>
<comment type="caution">
    <text evidence="2">The sequence shown here is derived from an EMBL/GenBank/DDBJ whole genome shotgun (WGS) entry which is preliminary data.</text>
</comment>
<name>A0ABW8STL9_9BACT</name>
<gene>
    <name evidence="2" type="ORF">V7S74_00890</name>
</gene>
<dbReference type="EMBL" id="JBEWZG010000001">
    <property type="protein sequence ID" value="MFL0205288.1"/>
    <property type="molecule type" value="Genomic_DNA"/>
</dbReference>
<keyword evidence="2" id="KW-0032">Aminotransferase</keyword>
<dbReference type="EC" id="2.6.1.85" evidence="2"/>